<dbReference type="Gene3D" id="2.40.50.140">
    <property type="entry name" value="Nucleic acid-binding proteins"/>
    <property type="match status" value="1"/>
</dbReference>
<dbReference type="GO" id="GO:0070041">
    <property type="term" value="F:rRNA (uridine-C5-)-methyltransferase activity"/>
    <property type="evidence" value="ECO:0007669"/>
    <property type="project" value="TreeGrafter"/>
</dbReference>
<dbReference type="Gene3D" id="2.40.50.1070">
    <property type="match status" value="1"/>
</dbReference>
<keyword evidence="3 4" id="KW-0949">S-adenosyl-L-methionine</keyword>
<reference evidence="6 7" key="1">
    <citation type="submission" date="2017-01" db="EMBL/GenBank/DDBJ databases">
        <authorList>
            <person name="Erauso G."/>
        </authorList>
    </citation>
    <scope>NUCLEOTIDE SEQUENCE [LARGE SCALE GENOMIC DNA]</scope>
    <source>
        <strain evidence="6">MESINF1</strain>
    </source>
</reference>
<dbReference type="Pfam" id="PF05958">
    <property type="entry name" value="tRNA_U5-meth_tr"/>
    <property type="match status" value="1"/>
</dbReference>
<dbReference type="PANTHER" id="PTHR11061:SF30">
    <property type="entry name" value="TRNA (URACIL(54)-C(5))-METHYLTRANSFERASE"/>
    <property type="match status" value="1"/>
</dbReference>
<dbReference type="InterPro" id="IPR029063">
    <property type="entry name" value="SAM-dependent_MTases_sf"/>
</dbReference>
<accession>A0A7Z7LG33</accession>
<sequence>MEPMERLKIEKLVAGGYSLARRSDGKVVFLQEGYPGETVIASSVKGKQDFQIMKVSHLISPSEHRRERLCENFPKCGGCDWQDLEYFHQLYWKGEIVKEQFRRVGKMELSQLVVVPSQQRVNYRNKMEFVSYPGKEGLSLGLYARGSLTPVDCDGCVLGLKGFDETRRTFQEILRKTPLRPYDRNGGSGELKHLVLRGNGNQTMAILITKGENLPGEAYIVENVQKRLKNVKTLVHLINTSDKVVLRGVARVLYGDGVLSHQLSWQRFEIPPTAFYQNNSGVTEAIIDHLERELGMTDEDSLLDLYAGVGTFSLTLGRKLRRVVAVESSPVSAKAFRANAKINGMFATQSVESNVVDYLKKQLDSFTTVVMDPPRSGVGRDIILVEKFKPSKVAYISCDPTTLARDISLLKSSGFEIVSVKAFDMFPQTWHVETVVVLSSSKS</sequence>
<dbReference type="PANTHER" id="PTHR11061">
    <property type="entry name" value="RNA M5U METHYLTRANSFERASE"/>
    <property type="match status" value="1"/>
</dbReference>
<dbReference type="PROSITE" id="PS01231">
    <property type="entry name" value="TRMA_2"/>
    <property type="match status" value="1"/>
</dbReference>
<evidence type="ECO:0000256" key="3">
    <source>
        <dbReference type="ARBA" id="ARBA00022691"/>
    </source>
</evidence>
<dbReference type="PROSITE" id="PS51687">
    <property type="entry name" value="SAM_MT_RNA_M5U"/>
    <property type="match status" value="1"/>
</dbReference>
<proteinExistence type="inferred from homology"/>
<evidence type="ECO:0000256" key="1">
    <source>
        <dbReference type="ARBA" id="ARBA00022603"/>
    </source>
</evidence>
<name>A0A7Z7LG33_9BACT</name>
<evidence type="ECO:0000313" key="7">
    <source>
        <dbReference type="Proteomes" id="UP000250796"/>
    </source>
</evidence>
<dbReference type="SUPFAM" id="SSF53335">
    <property type="entry name" value="S-adenosyl-L-methionine-dependent methyltransferases"/>
    <property type="match status" value="1"/>
</dbReference>
<comment type="similarity">
    <text evidence="4">Belongs to the class I-like SAM-binding methyltransferase superfamily. RNA M5U methyltransferase family.</text>
</comment>
<evidence type="ECO:0000313" key="6">
    <source>
        <dbReference type="EMBL" id="SSC13286.1"/>
    </source>
</evidence>
<feature type="binding site" evidence="4">
    <location>
        <position position="306"/>
    </location>
    <ligand>
        <name>S-adenosyl-L-methionine</name>
        <dbReference type="ChEBI" id="CHEBI:59789"/>
    </ligand>
</feature>
<keyword evidence="2 4" id="KW-0808">Transferase</keyword>
<dbReference type="KEGG" id="minf:MESINF_1842"/>
<keyword evidence="1 4" id="KW-0489">Methyltransferase</keyword>
<gene>
    <name evidence="6" type="ORF">MESINF_1842</name>
</gene>
<dbReference type="InterPro" id="IPR030391">
    <property type="entry name" value="MeTrfase_TrmA_CS"/>
</dbReference>
<evidence type="ECO:0000256" key="2">
    <source>
        <dbReference type="ARBA" id="ARBA00022679"/>
    </source>
</evidence>
<organism evidence="6 7">
    <name type="scientific">Mesotoga infera</name>
    <dbReference type="NCBI Taxonomy" id="1236046"/>
    <lineage>
        <taxon>Bacteria</taxon>
        <taxon>Thermotogati</taxon>
        <taxon>Thermotogota</taxon>
        <taxon>Thermotogae</taxon>
        <taxon>Kosmotogales</taxon>
        <taxon>Kosmotogaceae</taxon>
        <taxon>Mesotoga</taxon>
    </lineage>
</organism>
<feature type="binding site" evidence="4">
    <location>
        <position position="372"/>
    </location>
    <ligand>
        <name>S-adenosyl-L-methionine</name>
        <dbReference type="ChEBI" id="CHEBI:59789"/>
    </ligand>
</feature>
<dbReference type="GO" id="GO:0070475">
    <property type="term" value="P:rRNA base methylation"/>
    <property type="evidence" value="ECO:0007669"/>
    <property type="project" value="TreeGrafter"/>
</dbReference>
<feature type="active site" evidence="5">
    <location>
        <position position="398"/>
    </location>
</feature>
<dbReference type="InterPro" id="IPR030390">
    <property type="entry name" value="MeTrfase_TrmA_AS"/>
</dbReference>
<feature type="binding site" evidence="4">
    <location>
        <position position="327"/>
    </location>
    <ligand>
        <name>S-adenosyl-L-methionine</name>
        <dbReference type="ChEBI" id="CHEBI:59789"/>
    </ligand>
</feature>
<dbReference type="EC" id="2.1.1.-" evidence="6"/>
<evidence type="ECO:0000256" key="5">
    <source>
        <dbReference type="PROSITE-ProRule" id="PRU10015"/>
    </source>
</evidence>
<dbReference type="InterPro" id="IPR012340">
    <property type="entry name" value="NA-bd_OB-fold"/>
</dbReference>
<feature type="binding site" evidence="4">
    <location>
        <position position="277"/>
    </location>
    <ligand>
        <name>S-adenosyl-L-methionine</name>
        <dbReference type="ChEBI" id="CHEBI:59789"/>
    </ligand>
</feature>
<evidence type="ECO:0000256" key="4">
    <source>
        <dbReference type="PROSITE-ProRule" id="PRU01024"/>
    </source>
</evidence>
<keyword evidence="7" id="KW-1185">Reference proteome</keyword>
<feature type="active site" description="Nucleophile" evidence="4">
    <location>
        <position position="398"/>
    </location>
</feature>
<dbReference type="EMBL" id="LS974202">
    <property type="protein sequence ID" value="SSC13286.1"/>
    <property type="molecule type" value="Genomic_DNA"/>
</dbReference>
<protein>
    <submittedName>
        <fullName evidence="6">Uncharacterized RNA methyltransferase TM_1094</fullName>
        <ecNumber evidence="6">2.1.1.-</ecNumber>
    </submittedName>
</protein>
<dbReference type="Proteomes" id="UP000250796">
    <property type="component" value="Chromosome MESINF"/>
</dbReference>
<dbReference type="AlphaFoldDB" id="A0A7Z7LG33"/>
<dbReference type="InterPro" id="IPR010280">
    <property type="entry name" value="U5_MeTrfase_fam"/>
</dbReference>
<dbReference type="Gene3D" id="3.40.50.150">
    <property type="entry name" value="Vaccinia Virus protein VP39"/>
    <property type="match status" value="1"/>
</dbReference>
<dbReference type="PROSITE" id="PS01230">
    <property type="entry name" value="TRMA_1"/>
    <property type="match status" value="1"/>
</dbReference>
<dbReference type="CDD" id="cd02440">
    <property type="entry name" value="AdoMet_MTases"/>
    <property type="match status" value="1"/>
</dbReference>
<dbReference type="NCBIfam" id="TIGR00479">
    <property type="entry name" value="rumA"/>
    <property type="match status" value="1"/>
</dbReference>